<feature type="domain" description="MROH2B-like N-terminal HEAT-repeats" evidence="3">
    <location>
        <begin position="25"/>
        <end position="238"/>
    </location>
</feature>
<dbReference type="Pfam" id="PF23221">
    <property type="entry name" value="HEAT_MROH2B_1st"/>
    <property type="match status" value="1"/>
</dbReference>
<keyword evidence="5" id="KW-1185">Reference proteome</keyword>
<protein>
    <submittedName>
        <fullName evidence="6">Maestro heat-like repeat-containing protein family member 1</fullName>
    </submittedName>
</protein>
<evidence type="ECO:0000256" key="1">
    <source>
        <dbReference type="ARBA" id="ARBA00022737"/>
    </source>
</evidence>
<dbReference type="InterPro" id="IPR056282">
    <property type="entry name" value="MROH2B-like_N_HEAT"/>
</dbReference>
<organism evidence="6">
    <name type="scientific">Gongylonema pulchrum</name>
    <dbReference type="NCBI Taxonomy" id="637853"/>
    <lineage>
        <taxon>Eukaryota</taxon>
        <taxon>Metazoa</taxon>
        <taxon>Ecdysozoa</taxon>
        <taxon>Nematoda</taxon>
        <taxon>Chromadorea</taxon>
        <taxon>Rhabditida</taxon>
        <taxon>Spirurina</taxon>
        <taxon>Spiruromorpha</taxon>
        <taxon>Spiruroidea</taxon>
        <taxon>Gongylonematidae</taxon>
        <taxon>Gongylonema</taxon>
    </lineage>
</organism>
<reference evidence="4 5" key="2">
    <citation type="submission" date="2018-11" db="EMBL/GenBank/DDBJ databases">
        <authorList>
            <consortium name="Pathogen Informatics"/>
        </authorList>
    </citation>
    <scope>NUCLEOTIDE SEQUENCE [LARGE SCALE GENOMIC DNA]</scope>
</reference>
<dbReference type="OrthoDB" id="1884734at2759"/>
<gene>
    <name evidence="4" type="ORF">GPUH_LOCUS12360</name>
</gene>
<dbReference type="InterPro" id="IPR011989">
    <property type="entry name" value="ARM-like"/>
</dbReference>
<dbReference type="PANTHER" id="PTHR23120:SF0">
    <property type="entry name" value="MAESTRO HEAT-LIKE REPEAT FAMILY MEMBER 1"/>
    <property type="match status" value="1"/>
</dbReference>
<feature type="domain" description="MROH2B-like HEAT-repeats" evidence="2">
    <location>
        <begin position="297"/>
        <end position="552"/>
    </location>
</feature>
<evidence type="ECO:0000259" key="3">
    <source>
        <dbReference type="Pfam" id="PF23221"/>
    </source>
</evidence>
<dbReference type="PANTHER" id="PTHR23120">
    <property type="entry name" value="MAESTRO-RELATED HEAT DOMAIN-CONTAINING"/>
    <property type="match status" value="1"/>
</dbReference>
<dbReference type="SUPFAM" id="SSF48371">
    <property type="entry name" value="ARM repeat"/>
    <property type="match status" value="1"/>
</dbReference>
<dbReference type="GO" id="GO:0005737">
    <property type="term" value="C:cytoplasm"/>
    <property type="evidence" value="ECO:0007669"/>
    <property type="project" value="TreeGrafter"/>
</dbReference>
<dbReference type="Gene3D" id="1.25.10.10">
    <property type="entry name" value="Leucine-rich Repeat Variant"/>
    <property type="match status" value="1"/>
</dbReference>
<feature type="domain" description="MROH2B-like HEAT-repeats" evidence="2">
    <location>
        <begin position="767"/>
        <end position="884"/>
    </location>
</feature>
<evidence type="ECO:0000313" key="5">
    <source>
        <dbReference type="Proteomes" id="UP000271098"/>
    </source>
</evidence>
<sequence length="958" mass="106106">MFDCAVAISATDGAREDIGEALLTGQNRAFVLSIVNRVLEQSPTEALDEQQALLVINLATQEMTLSKEADDDWPQAACNVLVTLSKKSRFVGHVMDALLQKFPPGQTSVPHRFVVLALANVAEHNAVGFVPFLTDVLSRAVPVLPYVKTDPHRYAWAHALRAFCESVCEYVSASAVTKAEDGSDTAAQGDVKQTYSGPEIVQQNYADQMELAYDPVFSWLSAKDLKVRAEAANCIGELCLMIPPKRVVDELRRLVPALLGLHRKIISDQHLVTQVILFIKKKKSISAFSLTNLHTVASNVSMRNQSEAFRCFHVAATRFADKIVYYLLHKMQSVQDSFKLGAINVLRHLLNSAGPYIDDKRSLVILGLKPMLQAGSEGTLSIRVKKAMCQLCVALADHEYVDVEGGDNVITFLVKNLVAHDPESAKKAFFSSSTEANDSAAHLRTQCGQALQTIAKTCSTAHNLLWPYLFECICAQEYNMALTDIFKCIRILAERTIEKGEELDFEKGFDSPRVAGSFQVFSRLLTSMNNAPTSLALSRRAAEALRLLTRVAGSFQVFSRLLTSMNNAPTSLALSRRAAEALRLLNLSPPGLVSSGCSNGIGELRLARVARWHAHVLDLLHICVENVNDGEWRCALAAAMGKQLNLYGDAPDDKAFLMRCLGGALSLTTNTSFVVDHLVLLFRCTSHAQQAERTGCAQAIGFCASTHTDLVLTELENIAKWENLKKSSGLFGFIKASLDFSCFLFSGNLMVNMVQNSFLSDAMPYKQYTDQEMVSLRATIMLSYGYVVYYCPTDVVTQRLEQTVLVFLRRYMENPRQETVVREALLETIYLIAVSVHPKHLITEYHLEARSELLNHIRNYIECELPETLSNSVRLLAGKAVAALPVMADDDIWQIGYVLTNYTFPLCRERSGLKSIEDDESSTMMEATINQYHAALEQIIKKNAVVGTVTQLLKVYLA</sequence>
<dbReference type="InterPro" id="IPR045206">
    <property type="entry name" value="Maestro_heat-like_prot"/>
</dbReference>
<dbReference type="InterPro" id="IPR016024">
    <property type="entry name" value="ARM-type_fold"/>
</dbReference>
<proteinExistence type="predicted"/>
<dbReference type="Proteomes" id="UP000271098">
    <property type="component" value="Unassembled WGS sequence"/>
</dbReference>
<keyword evidence="1" id="KW-0677">Repeat</keyword>
<feature type="domain" description="MROH2B-like HEAT-repeats" evidence="2">
    <location>
        <begin position="610"/>
        <end position="735"/>
    </location>
</feature>
<evidence type="ECO:0000313" key="4">
    <source>
        <dbReference type="EMBL" id="VDN20318.1"/>
    </source>
</evidence>
<name>A0A183DUG9_9BILA</name>
<dbReference type="Pfam" id="PF23210">
    <property type="entry name" value="HEAT_Maestro_2"/>
    <property type="match status" value="3"/>
</dbReference>
<dbReference type="EMBL" id="UYRT01079258">
    <property type="protein sequence ID" value="VDN20318.1"/>
    <property type="molecule type" value="Genomic_DNA"/>
</dbReference>
<dbReference type="AlphaFoldDB" id="A0A183DUG9"/>
<reference evidence="6" key="1">
    <citation type="submission" date="2016-06" db="UniProtKB">
        <authorList>
            <consortium name="WormBaseParasite"/>
        </authorList>
    </citation>
    <scope>IDENTIFICATION</scope>
</reference>
<dbReference type="WBParaSite" id="GPUH_0001237401-mRNA-1">
    <property type="protein sequence ID" value="GPUH_0001237401-mRNA-1"/>
    <property type="gene ID" value="GPUH_0001237401"/>
</dbReference>
<evidence type="ECO:0000259" key="2">
    <source>
        <dbReference type="Pfam" id="PF23210"/>
    </source>
</evidence>
<evidence type="ECO:0000313" key="6">
    <source>
        <dbReference type="WBParaSite" id="GPUH_0001237401-mRNA-1"/>
    </source>
</evidence>
<dbReference type="InterPro" id="IPR055408">
    <property type="entry name" value="HEAT_MROH2B-like"/>
</dbReference>
<accession>A0A183DUG9</accession>